<accession>A0A0M8P8I5</accession>
<dbReference type="PANTHER" id="PTHR40434">
    <property type="entry name" value="CUPIN_2 DOMAIN-CONTAINING PROTEIN"/>
    <property type="match status" value="1"/>
</dbReference>
<dbReference type="InterPro" id="IPR011051">
    <property type="entry name" value="RmlC_Cupin_sf"/>
</dbReference>
<dbReference type="AlphaFoldDB" id="A0A0M8P8I5"/>
<comment type="caution">
    <text evidence="1">The sequence shown here is derived from an EMBL/GenBank/DDBJ whole genome shotgun (WGS) entry which is preliminary data.</text>
</comment>
<organism evidence="1 2">
    <name type="scientific">Penicillium nordicum</name>
    <dbReference type="NCBI Taxonomy" id="229535"/>
    <lineage>
        <taxon>Eukaryota</taxon>
        <taxon>Fungi</taxon>
        <taxon>Dikarya</taxon>
        <taxon>Ascomycota</taxon>
        <taxon>Pezizomycotina</taxon>
        <taxon>Eurotiomycetes</taxon>
        <taxon>Eurotiomycetidae</taxon>
        <taxon>Eurotiales</taxon>
        <taxon>Aspergillaceae</taxon>
        <taxon>Penicillium</taxon>
    </lineage>
</organism>
<evidence type="ECO:0000313" key="1">
    <source>
        <dbReference type="EMBL" id="KOS47486.1"/>
    </source>
</evidence>
<evidence type="ECO:0008006" key="3">
    <source>
        <dbReference type="Google" id="ProtNLM"/>
    </source>
</evidence>
<evidence type="ECO:0000313" key="2">
    <source>
        <dbReference type="Proteomes" id="UP000037696"/>
    </source>
</evidence>
<proteinExistence type="predicted"/>
<name>A0A0M8P8I5_9EURO</name>
<dbReference type="EMBL" id="LHQQ01000016">
    <property type="protein sequence ID" value="KOS47486.1"/>
    <property type="molecule type" value="Genomic_DNA"/>
</dbReference>
<sequence>MTEKYPTGTRAESERLVREWGFRHIFTWTDGSNAYYSPHSHSGLTTHLIRRGSLTITYPDDNVKLYNGEVKKETFRVGERVDVPAGKVHEEVLNNLSCMHACLLQTEPFAYYLLFVSFFATIEQCLDGFSGV</sequence>
<dbReference type="SUPFAM" id="SSF51182">
    <property type="entry name" value="RmlC-like cupins"/>
    <property type="match status" value="1"/>
</dbReference>
<dbReference type="OrthoDB" id="5270965at2759"/>
<gene>
    <name evidence="1" type="ORF">ACN38_g1600</name>
</gene>
<reference evidence="1 2" key="1">
    <citation type="submission" date="2015-08" db="EMBL/GenBank/DDBJ databases">
        <title>Genome sequencing of Penicillium nordicum.</title>
        <authorList>
            <person name="Nguyen H.D."/>
            <person name="Seifert K.A."/>
        </authorList>
    </citation>
    <scope>NUCLEOTIDE SEQUENCE [LARGE SCALE GENOMIC DNA]</scope>
    <source>
        <strain evidence="1 2">DAOMC 185683</strain>
    </source>
</reference>
<dbReference type="PANTHER" id="PTHR40434:SF1">
    <property type="entry name" value="CUPIN TYPE-1 DOMAIN-CONTAINING PROTEIN"/>
    <property type="match status" value="1"/>
</dbReference>
<dbReference type="Proteomes" id="UP000037696">
    <property type="component" value="Unassembled WGS sequence"/>
</dbReference>
<protein>
    <recommendedName>
        <fullName evidence="3">Cupin 2 conserved barrel domain-containing protein</fullName>
    </recommendedName>
</protein>
<keyword evidence="2" id="KW-1185">Reference proteome</keyword>